<evidence type="ECO:0000313" key="2">
    <source>
        <dbReference type="Proteomes" id="UP000030752"/>
    </source>
</evidence>
<evidence type="ECO:0000313" key="1">
    <source>
        <dbReference type="EMBL" id="ETN39044.1"/>
    </source>
</evidence>
<proteinExistence type="predicted"/>
<name>W2RTK8_CYPE1</name>
<dbReference type="Proteomes" id="UP000030752">
    <property type="component" value="Unassembled WGS sequence"/>
</dbReference>
<dbReference type="EMBL" id="KB822721">
    <property type="protein sequence ID" value="ETN39044.1"/>
    <property type="molecule type" value="Genomic_DNA"/>
</dbReference>
<accession>W2RTK8</accession>
<dbReference type="InParanoid" id="W2RTK8"/>
<protein>
    <submittedName>
        <fullName evidence="1">Uncharacterized protein</fullName>
    </submittedName>
</protein>
<dbReference type="HOGENOM" id="CLU_2704743_0_0_1"/>
<dbReference type="AlphaFoldDB" id="W2RTK8"/>
<dbReference type="GeneID" id="19972605"/>
<organism evidence="1 2">
    <name type="scientific">Cyphellophora europaea (strain CBS 101466)</name>
    <name type="common">Phialophora europaea</name>
    <dbReference type="NCBI Taxonomy" id="1220924"/>
    <lineage>
        <taxon>Eukaryota</taxon>
        <taxon>Fungi</taxon>
        <taxon>Dikarya</taxon>
        <taxon>Ascomycota</taxon>
        <taxon>Pezizomycotina</taxon>
        <taxon>Eurotiomycetes</taxon>
        <taxon>Chaetothyriomycetidae</taxon>
        <taxon>Chaetothyriales</taxon>
        <taxon>Cyphellophoraceae</taxon>
        <taxon>Cyphellophora</taxon>
    </lineage>
</organism>
<dbReference type="RefSeq" id="XP_008717829.1">
    <property type="nucleotide sequence ID" value="XM_008719607.1"/>
</dbReference>
<gene>
    <name evidence="1" type="ORF">HMPREF1541_05266</name>
</gene>
<reference evidence="1 2" key="1">
    <citation type="submission" date="2013-03" db="EMBL/GenBank/DDBJ databases">
        <title>The Genome Sequence of Phialophora europaea CBS 101466.</title>
        <authorList>
            <consortium name="The Broad Institute Genomics Platform"/>
            <person name="Cuomo C."/>
            <person name="de Hoog S."/>
            <person name="Gorbushina A."/>
            <person name="Walker B."/>
            <person name="Young S.K."/>
            <person name="Zeng Q."/>
            <person name="Gargeya S."/>
            <person name="Fitzgerald M."/>
            <person name="Haas B."/>
            <person name="Abouelleil A."/>
            <person name="Allen A.W."/>
            <person name="Alvarado L."/>
            <person name="Arachchi H.M."/>
            <person name="Berlin A.M."/>
            <person name="Chapman S.B."/>
            <person name="Gainer-Dewar J."/>
            <person name="Goldberg J."/>
            <person name="Griggs A."/>
            <person name="Gujja S."/>
            <person name="Hansen M."/>
            <person name="Howarth C."/>
            <person name="Imamovic A."/>
            <person name="Ireland A."/>
            <person name="Larimer J."/>
            <person name="McCowan C."/>
            <person name="Murphy C."/>
            <person name="Pearson M."/>
            <person name="Poon T.W."/>
            <person name="Priest M."/>
            <person name="Roberts A."/>
            <person name="Saif S."/>
            <person name="Shea T."/>
            <person name="Sisk P."/>
            <person name="Sykes S."/>
            <person name="Wortman J."/>
            <person name="Nusbaum C."/>
            <person name="Birren B."/>
        </authorList>
    </citation>
    <scope>NUCLEOTIDE SEQUENCE [LARGE SCALE GENOMIC DNA]</scope>
    <source>
        <strain evidence="1 2">CBS 101466</strain>
    </source>
</reference>
<keyword evidence="2" id="KW-1185">Reference proteome</keyword>
<sequence>MPQKIRTSAGSKQRRRLVHACSSSNRYNSELGLRSCHKPTNQWRSSRIFSISSRYSRLPGCSSGEKRAIQTDY</sequence>
<dbReference type="VEuPathDB" id="FungiDB:HMPREF1541_05266"/>